<organism evidence="1 2">
    <name type="scientific">Caligus rogercresseyi</name>
    <name type="common">Sea louse</name>
    <dbReference type="NCBI Taxonomy" id="217165"/>
    <lineage>
        <taxon>Eukaryota</taxon>
        <taxon>Metazoa</taxon>
        <taxon>Ecdysozoa</taxon>
        <taxon>Arthropoda</taxon>
        <taxon>Crustacea</taxon>
        <taxon>Multicrustacea</taxon>
        <taxon>Hexanauplia</taxon>
        <taxon>Copepoda</taxon>
        <taxon>Siphonostomatoida</taxon>
        <taxon>Caligidae</taxon>
        <taxon>Caligus</taxon>
    </lineage>
</organism>
<keyword evidence="2" id="KW-1185">Reference proteome</keyword>
<name>A0A7T8HH51_CALRO</name>
<dbReference type="Proteomes" id="UP000595437">
    <property type="component" value="Chromosome 7"/>
</dbReference>
<evidence type="ECO:0000313" key="1">
    <source>
        <dbReference type="EMBL" id="QQP49775.1"/>
    </source>
</evidence>
<dbReference type="Gene3D" id="3.30.420.10">
    <property type="entry name" value="Ribonuclease H-like superfamily/Ribonuclease H"/>
    <property type="match status" value="1"/>
</dbReference>
<gene>
    <name evidence="1" type="ORF">FKW44_010554</name>
</gene>
<dbReference type="GO" id="GO:0003676">
    <property type="term" value="F:nucleic acid binding"/>
    <property type="evidence" value="ECO:0007669"/>
    <property type="project" value="InterPro"/>
</dbReference>
<accession>A0A7T8HH51</accession>
<reference evidence="2" key="1">
    <citation type="submission" date="2021-01" db="EMBL/GenBank/DDBJ databases">
        <title>Caligus Genome Assembly.</title>
        <authorList>
            <person name="Gallardo-Escarate C."/>
        </authorList>
    </citation>
    <scope>NUCLEOTIDE SEQUENCE [LARGE SCALE GENOMIC DNA]</scope>
</reference>
<dbReference type="AlphaFoldDB" id="A0A7T8HH51"/>
<proteinExistence type="predicted"/>
<protein>
    <submittedName>
        <fullName evidence="1">Transposable element tcb2 transposase</fullName>
    </submittedName>
</protein>
<sequence>MLGVSRTFIWSNKKVFQETGKITRRPEQGMVISEDTKADQDRRRQDTTVVNADLDMKPFKYRKIHILNEATRVKRKARSKLVLKWYADNPNTKEYQKRLLNTEAGIRDGLRAVVSNGKKSSLLRIPDRITINKIVYLDVLETIVFSLIQEKFGGVPICFQQDGAPTDIAKIVQEWSVANFYHFWSKDLGLPHLLIATPLTLPYRGWA</sequence>
<dbReference type="InterPro" id="IPR036397">
    <property type="entry name" value="RNaseH_sf"/>
</dbReference>
<dbReference type="OrthoDB" id="5843405at2759"/>
<dbReference type="EMBL" id="CP045896">
    <property type="protein sequence ID" value="QQP49775.1"/>
    <property type="molecule type" value="Genomic_DNA"/>
</dbReference>
<evidence type="ECO:0000313" key="2">
    <source>
        <dbReference type="Proteomes" id="UP000595437"/>
    </source>
</evidence>